<dbReference type="Proteomes" id="UP000260812">
    <property type="component" value="Unassembled WGS sequence"/>
</dbReference>
<gene>
    <name evidence="3" type="ORF">DXC51_05710</name>
</gene>
<feature type="transmembrane region" description="Helical" evidence="1">
    <location>
        <begin position="37"/>
        <end position="53"/>
    </location>
</feature>
<evidence type="ECO:0000313" key="4">
    <source>
        <dbReference type="Proteomes" id="UP000260812"/>
    </source>
</evidence>
<keyword evidence="1" id="KW-0812">Transmembrane</keyword>
<evidence type="ECO:0000313" key="3">
    <source>
        <dbReference type="EMBL" id="RGE63456.1"/>
    </source>
</evidence>
<evidence type="ECO:0000256" key="1">
    <source>
        <dbReference type="SAM" id="Phobius"/>
    </source>
</evidence>
<evidence type="ECO:0000259" key="2">
    <source>
        <dbReference type="Pfam" id="PF05569"/>
    </source>
</evidence>
<dbReference type="InterPro" id="IPR008756">
    <property type="entry name" value="Peptidase_M56"/>
</dbReference>
<dbReference type="Pfam" id="PF05569">
    <property type="entry name" value="Peptidase_M56"/>
    <property type="match status" value="1"/>
</dbReference>
<keyword evidence="4" id="KW-1185">Reference proteome</keyword>
<dbReference type="RefSeq" id="WP_117544072.1">
    <property type="nucleotide sequence ID" value="NZ_JBKUNB010000001.1"/>
</dbReference>
<organism evidence="3 4">
    <name type="scientific">Eisenbergiella massiliensis</name>
    <dbReference type="NCBI Taxonomy" id="1720294"/>
    <lineage>
        <taxon>Bacteria</taxon>
        <taxon>Bacillati</taxon>
        <taxon>Bacillota</taxon>
        <taxon>Clostridia</taxon>
        <taxon>Lachnospirales</taxon>
        <taxon>Lachnospiraceae</taxon>
        <taxon>Eisenbergiella</taxon>
    </lineage>
</organism>
<keyword evidence="1" id="KW-0472">Membrane</keyword>
<dbReference type="PANTHER" id="PTHR34978">
    <property type="entry name" value="POSSIBLE SENSOR-TRANSDUCER PROTEIN BLAR"/>
    <property type="match status" value="1"/>
</dbReference>
<dbReference type="InterPro" id="IPR052173">
    <property type="entry name" value="Beta-lactam_resp_regulator"/>
</dbReference>
<keyword evidence="1" id="KW-1133">Transmembrane helix</keyword>
<comment type="caution">
    <text evidence="3">The sequence shown here is derived from an EMBL/GenBank/DDBJ whole genome shotgun (WGS) entry which is preliminary data.</text>
</comment>
<feature type="transmembrane region" description="Helical" evidence="1">
    <location>
        <begin position="105"/>
        <end position="126"/>
    </location>
</feature>
<dbReference type="PANTHER" id="PTHR34978:SF3">
    <property type="entry name" value="SLR0241 PROTEIN"/>
    <property type="match status" value="1"/>
</dbReference>
<proteinExistence type="predicted"/>
<name>A0A3E3I8Q9_9FIRM</name>
<dbReference type="EMBL" id="QVLV01000003">
    <property type="protein sequence ID" value="RGE63456.1"/>
    <property type="molecule type" value="Genomic_DNA"/>
</dbReference>
<dbReference type="GeneID" id="97986390"/>
<feature type="transmembrane region" description="Helical" evidence="1">
    <location>
        <begin position="6"/>
        <end position="25"/>
    </location>
</feature>
<sequence length="573" mass="64788">MQNFIITLLICSVTMSVLGIFYMAVTPLLTERYSPKGQYYAWLIIIIGLIIPFRPRFKNPFVKIISTDTTMPAIQLGSGTQLISPIAPTAASLPAPASPAMPLTWWQAAAAIWVTGMVIYLIYHMVKHCRFLKMTKRWSDPITDAEVLKLFQDIRKEAGISGKIDLYQCECAGTPMLTGFIHPRILLPHIDFAADELRFILYHELVHYKRKDLWYKSLILLATAVHWFNPLVYLIAKAINIQCEISCDSEVVDRTDADTRLHYSETIIGVVRYQSNLKTALATNFYGGKKGMKKRIFSIMDTRSKKTGIAVLCGVLLLTFGTGFASAANEDTDNAPKAIYTQESFSYGYRFQPTPEIYGKYFSMGLSISEDGKKLLYNGQKVKLFVDEYADGQAFYYDEEGTVNLRAAYNSSGKITGLSTLAEEEAQKIRAAFFQDDIKSEINSDNSDDDVNSESAPKENKFDSYAPFGITLNADKNIMYFNGQRVRLFVDKNESENYYYTAWQDQEGTVDLSVLRDSSGQIKYIVTLSKEAAQYYVKDIESAGMLSEDELNALEDKITQRVTEKMNEKYPQN</sequence>
<protein>
    <submittedName>
        <fullName evidence="3">Peptidase M56</fullName>
    </submittedName>
</protein>
<dbReference type="CDD" id="cd07341">
    <property type="entry name" value="M56_BlaR1_MecR1_like"/>
    <property type="match status" value="1"/>
</dbReference>
<dbReference type="AlphaFoldDB" id="A0A3E3I8Q9"/>
<feature type="domain" description="Peptidase M56" evidence="2">
    <location>
        <begin position="8"/>
        <end position="297"/>
    </location>
</feature>
<accession>A0A3E3I8Q9</accession>
<reference evidence="3" key="1">
    <citation type="submission" date="2018-08" db="EMBL/GenBank/DDBJ databases">
        <title>A genome reference for cultivated species of the human gut microbiota.</title>
        <authorList>
            <person name="Zou Y."/>
            <person name="Xue W."/>
            <person name="Luo G."/>
        </authorList>
    </citation>
    <scope>NUCLEOTIDE SEQUENCE [LARGE SCALE GENOMIC DNA]</scope>
    <source>
        <strain evidence="3">TF05-5AC</strain>
    </source>
</reference>